<dbReference type="Proteomes" id="UP001365128">
    <property type="component" value="Unassembled WGS sequence"/>
</dbReference>
<gene>
    <name evidence="2" type="ORF">IWX46DRAFT_375571</name>
</gene>
<reference evidence="2 3" key="1">
    <citation type="submission" date="2024-04" db="EMBL/GenBank/DDBJ databases">
        <title>Phyllosticta paracitricarpa is synonymous to the EU quarantine fungus P. citricarpa based on phylogenomic analyses.</title>
        <authorList>
            <consortium name="Lawrence Berkeley National Laboratory"/>
            <person name="Van Ingen-Buijs V.A."/>
            <person name="Van Westerhoven A.C."/>
            <person name="Haridas S."/>
            <person name="Skiadas P."/>
            <person name="Martin F."/>
            <person name="Groenewald J.Z."/>
            <person name="Crous P.W."/>
            <person name="Seidl M.F."/>
        </authorList>
    </citation>
    <scope>NUCLEOTIDE SEQUENCE [LARGE SCALE GENOMIC DNA]</scope>
    <source>
        <strain evidence="2 3">CBS 122670</strain>
    </source>
</reference>
<organism evidence="2 3">
    <name type="scientific">Phyllosticta citricarpa</name>
    <dbReference type="NCBI Taxonomy" id="55181"/>
    <lineage>
        <taxon>Eukaryota</taxon>
        <taxon>Fungi</taxon>
        <taxon>Dikarya</taxon>
        <taxon>Ascomycota</taxon>
        <taxon>Pezizomycotina</taxon>
        <taxon>Dothideomycetes</taxon>
        <taxon>Dothideomycetes incertae sedis</taxon>
        <taxon>Botryosphaeriales</taxon>
        <taxon>Phyllostictaceae</taxon>
        <taxon>Phyllosticta</taxon>
    </lineage>
</organism>
<proteinExistence type="predicted"/>
<protein>
    <submittedName>
        <fullName evidence="2">Uncharacterized protein</fullName>
    </submittedName>
</protein>
<feature type="compositionally biased region" description="Low complexity" evidence="1">
    <location>
        <begin position="262"/>
        <end position="289"/>
    </location>
</feature>
<accession>A0ABR1L794</accession>
<evidence type="ECO:0000313" key="2">
    <source>
        <dbReference type="EMBL" id="KAK7531098.1"/>
    </source>
</evidence>
<keyword evidence="3" id="KW-1185">Reference proteome</keyword>
<comment type="caution">
    <text evidence="2">The sequence shown here is derived from an EMBL/GenBank/DDBJ whole genome shotgun (WGS) entry which is preliminary data.</text>
</comment>
<name>A0ABR1L794_9PEZI</name>
<feature type="compositionally biased region" description="Low complexity" evidence="1">
    <location>
        <begin position="231"/>
        <end position="244"/>
    </location>
</feature>
<feature type="region of interest" description="Disordered" evidence="1">
    <location>
        <begin position="69"/>
        <end position="94"/>
    </location>
</feature>
<dbReference type="EMBL" id="JBBPDW010000058">
    <property type="protein sequence ID" value="KAK7531098.1"/>
    <property type="molecule type" value="Genomic_DNA"/>
</dbReference>
<evidence type="ECO:0000256" key="1">
    <source>
        <dbReference type="SAM" id="MobiDB-lite"/>
    </source>
</evidence>
<evidence type="ECO:0000313" key="3">
    <source>
        <dbReference type="Proteomes" id="UP001365128"/>
    </source>
</evidence>
<sequence>MDSTSAQRLSWTSIKAVTRCYIDIFHPSSAFYSHRHSWFALIFHSSSYHKQQQQLDHTPSICRHQESTCSLLPPPPAPPTSSLRRMDPAPCGTSRRRTPCASSWMVWRLRPSATDATSPSRCSPMHATAPLGSTPAGPVDLTCTHSPEARGPTRSPSLTPLGPLRTSTSGLRPRWPASCGPSTPQWHQSSRSCTPRAKSRRRRSLSARSSTCARRQLDGKRKGSTNADWPAATTTSFSSSAKTSGPGTFSATPRRSHRIPYATAGTSSRPSASSRPSSTSSWTTGTSSSARTAPSWIGLAMSSCCASASCCVWMRLLRISMRSSTSLAWRIPRCIFTSTRTSYNAFPDASCMEVTMTAPRGRVRILGRLRVNSCC</sequence>
<feature type="compositionally biased region" description="Polar residues" evidence="1">
    <location>
        <begin position="180"/>
        <end position="190"/>
    </location>
</feature>
<feature type="region of interest" description="Disordered" evidence="1">
    <location>
        <begin position="114"/>
        <end position="289"/>
    </location>
</feature>